<comment type="catalytic activity">
    <reaction evidence="2">
        <text>uridine in snRNA = pseudouridine in snRNA</text>
        <dbReference type="Rhea" id="RHEA:51124"/>
        <dbReference type="Rhea" id="RHEA-COMP:12891"/>
        <dbReference type="Rhea" id="RHEA-COMP:12892"/>
        <dbReference type="ChEBI" id="CHEBI:65314"/>
        <dbReference type="ChEBI" id="CHEBI:65315"/>
    </reaction>
</comment>
<dbReference type="NCBIfam" id="NF003280">
    <property type="entry name" value="PRK04270.1"/>
    <property type="match status" value="1"/>
</dbReference>
<dbReference type="PANTHER" id="PTHR23127">
    <property type="entry name" value="CENTROMERE/MICROTUBULE BINDING PROTEIN CBF5"/>
    <property type="match status" value="1"/>
</dbReference>
<dbReference type="FunFam" id="3.30.2350.10:FF:000001">
    <property type="entry name" value="H/ACA ribonucleoprotein complex subunit CBF5"/>
    <property type="match status" value="1"/>
</dbReference>
<dbReference type="SMART" id="SM01136">
    <property type="entry name" value="DKCLD"/>
    <property type="match status" value="1"/>
</dbReference>
<dbReference type="Gene3D" id="3.30.2350.10">
    <property type="entry name" value="Pseudouridine synthase"/>
    <property type="match status" value="1"/>
</dbReference>
<keyword evidence="10" id="KW-0687">Ribonucleoprotein</keyword>
<dbReference type="InterPro" id="IPR002501">
    <property type="entry name" value="PsdUridine_synth_N"/>
</dbReference>
<dbReference type="SUPFAM" id="SSF88697">
    <property type="entry name" value="PUA domain-like"/>
    <property type="match status" value="1"/>
</dbReference>
<dbReference type="NCBIfam" id="TIGR00425">
    <property type="entry name" value="CBF5"/>
    <property type="match status" value="1"/>
</dbReference>
<dbReference type="Pfam" id="PF01472">
    <property type="entry name" value="PUA"/>
    <property type="match status" value="1"/>
</dbReference>
<dbReference type="InterPro" id="IPR032819">
    <property type="entry name" value="TruB_C"/>
</dbReference>
<dbReference type="GO" id="GO:0003723">
    <property type="term" value="F:RNA binding"/>
    <property type="evidence" value="ECO:0007669"/>
    <property type="project" value="InterPro"/>
</dbReference>
<dbReference type="InterPro" id="IPR002478">
    <property type="entry name" value="PUA"/>
</dbReference>
<dbReference type="Pfam" id="PF01509">
    <property type="entry name" value="TruB_N"/>
    <property type="match status" value="1"/>
</dbReference>
<dbReference type="Gene3D" id="2.30.130.10">
    <property type="entry name" value="PUA domain"/>
    <property type="match status" value="1"/>
</dbReference>
<dbReference type="EMBL" id="CP075151">
    <property type="protein sequence ID" value="UTX43200.1"/>
    <property type="molecule type" value="Genomic_DNA"/>
</dbReference>
<comment type="catalytic activity">
    <reaction evidence="3">
        <text>uridine in 5S rRNA = pseudouridine in 5S rRNA</text>
        <dbReference type="Rhea" id="RHEA:47036"/>
        <dbReference type="Rhea" id="RHEA-COMP:11730"/>
        <dbReference type="Rhea" id="RHEA-COMP:11731"/>
        <dbReference type="ChEBI" id="CHEBI:65314"/>
        <dbReference type="ChEBI" id="CHEBI:65315"/>
    </reaction>
</comment>
<evidence type="ECO:0000256" key="6">
    <source>
        <dbReference type="ARBA" id="ARBA00023235"/>
    </source>
</evidence>
<keyword evidence="6" id="KW-0413">Isomerase</keyword>
<dbReference type="GO" id="GO:0031429">
    <property type="term" value="C:box H/ACA snoRNP complex"/>
    <property type="evidence" value="ECO:0007669"/>
    <property type="project" value="TreeGrafter"/>
</dbReference>
<protein>
    <recommendedName>
        <fullName evidence="5">H/ACA ribonucleoprotein complex subunit CBF5</fullName>
    </recommendedName>
    <alternativeName>
        <fullName evidence="7">H/ACA ribonucleoprotein complex subunit cbf5</fullName>
    </alternativeName>
</protein>
<dbReference type="InterPro" id="IPR015947">
    <property type="entry name" value="PUA-like_sf"/>
</dbReference>
<dbReference type="SMART" id="SM00359">
    <property type="entry name" value="PUA"/>
    <property type="match status" value="1"/>
</dbReference>
<dbReference type="GO" id="GO:0031118">
    <property type="term" value="P:rRNA pseudouridine synthesis"/>
    <property type="evidence" value="ECO:0007669"/>
    <property type="project" value="TreeGrafter"/>
</dbReference>
<comment type="similarity">
    <text evidence="4">Belongs to the pseudouridine synthase TruB family.</text>
</comment>
<feature type="domain" description="Dyskerin-like" evidence="9">
    <location>
        <begin position="16"/>
        <end position="74"/>
    </location>
</feature>
<dbReference type="CDD" id="cd21148">
    <property type="entry name" value="PUA_Cbf5"/>
    <property type="match status" value="1"/>
</dbReference>
<gene>
    <name evidence="10" type="ORF">GPU96_05g09410</name>
</gene>
<dbReference type="InterPro" id="IPR004521">
    <property type="entry name" value="Uncharacterised_CHP00451"/>
</dbReference>
<dbReference type="GO" id="GO:0031120">
    <property type="term" value="P:snRNA pseudouridine synthesis"/>
    <property type="evidence" value="ECO:0007669"/>
    <property type="project" value="TreeGrafter"/>
</dbReference>
<proteinExistence type="inferred from homology"/>
<dbReference type="PANTHER" id="PTHR23127:SF0">
    <property type="entry name" value="H_ACA RIBONUCLEOPROTEIN COMPLEX SUBUNIT DKC1"/>
    <property type="match status" value="1"/>
</dbReference>
<dbReference type="InterPro" id="IPR020103">
    <property type="entry name" value="PsdUridine_synth_cat_dom_sf"/>
</dbReference>
<dbReference type="GO" id="GO:0000495">
    <property type="term" value="P:box H/ACA sno(s)RNA 3'-end processing"/>
    <property type="evidence" value="ECO:0007669"/>
    <property type="project" value="TreeGrafter"/>
</dbReference>
<evidence type="ECO:0000259" key="9">
    <source>
        <dbReference type="SMART" id="SM01136"/>
    </source>
</evidence>
<dbReference type="CDD" id="cd02572">
    <property type="entry name" value="PseudoU_synth_hDyskerin"/>
    <property type="match status" value="1"/>
</dbReference>
<accession>A0A9Q9C433</accession>
<dbReference type="PROSITE" id="PS50890">
    <property type="entry name" value="PUA"/>
    <property type="match status" value="1"/>
</dbReference>
<evidence type="ECO:0000259" key="8">
    <source>
        <dbReference type="SMART" id="SM00359"/>
    </source>
</evidence>
<sequence length="357" mass="40185">MTESLECPISGGGTGMPGAWDLLLADMDKMIVRTNHYTPFGCGSMPLNRKIGEYIKYGIVNLDKSSNPSSHEVVTWVKEILKCEKTGHSGTLDPQVSGVLTICIDRATRLTKSQQSLGKEYVCVIEFLEEPDEDGFRRASKKLTGSLFQRPPLMCAVKRELRIRNIYEIDILEFSKEKRVGLFKVSCEAGTYVRTLCTHIGILMGCGARMKELRRIRSGRTSEKDIFTLHDLLDAVYIFNSTKDERVIRRVIRPLESLLVGYPRIMIKDSCVNAICYGAKLSIMGVLRFDRDIDVGREVVIITTKGEAVALGVALVSSPEMSIIDHGLVCRTKRVIMEKDLYPRSWGFKNEYEILSE</sequence>
<evidence type="ECO:0000256" key="4">
    <source>
        <dbReference type="ARBA" id="ARBA00008999"/>
    </source>
</evidence>
<comment type="catalytic activity">
    <reaction evidence="1">
        <text>a uridine in mRNA = a pseudouridine in mRNA</text>
        <dbReference type="Rhea" id="RHEA:56644"/>
        <dbReference type="Rhea" id="RHEA-COMP:14658"/>
        <dbReference type="Rhea" id="RHEA-COMP:14659"/>
        <dbReference type="ChEBI" id="CHEBI:65314"/>
        <dbReference type="ChEBI" id="CHEBI:65315"/>
    </reaction>
</comment>
<dbReference type="Pfam" id="PF08068">
    <property type="entry name" value="DKCLD"/>
    <property type="match status" value="1"/>
</dbReference>
<dbReference type="Proteomes" id="UP001059546">
    <property type="component" value="Chromosome V"/>
</dbReference>
<dbReference type="GO" id="GO:1990481">
    <property type="term" value="P:mRNA pseudouridine synthesis"/>
    <property type="evidence" value="ECO:0007669"/>
    <property type="project" value="TreeGrafter"/>
</dbReference>
<dbReference type="InterPro" id="IPR036974">
    <property type="entry name" value="PUA_sf"/>
</dbReference>
<dbReference type="AlphaFoldDB" id="A0A9Q9C433"/>
<evidence type="ECO:0000313" key="10">
    <source>
        <dbReference type="EMBL" id="UTX43200.1"/>
    </source>
</evidence>
<name>A0A9Q9C433_ENCHE</name>
<evidence type="ECO:0000256" key="2">
    <source>
        <dbReference type="ARBA" id="ARBA00001832"/>
    </source>
</evidence>
<dbReference type="SUPFAM" id="SSF55120">
    <property type="entry name" value="Pseudouridine synthase"/>
    <property type="match status" value="1"/>
</dbReference>
<dbReference type="Pfam" id="PF16198">
    <property type="entry name" value="TruB_C_2"/>
    <property type="match status" value="1"/>
</dbReference>
<evidence type="ECO:0000256" key="5">
    <source>
        <dbReference type="ARBA" id="ARBA00019272"/>
    </source>
</evidence>
<dbReference type="InterPro" id="IPR004802">
    <property type="entry name" value="tRNA_PsdUridine_synth_B_fam"/>
</dbReference>
<feature type="domain" description="PUA" evidence="8">
    <location>
        <begin position="263"/>
        <end position="337"/>
    </location>
</feature>
<dbReference type="GO" id="GO:0009982">
    <property type="term" value="F:pseudouridine synthase activity"/>
    <property type="evidence" value="ECO:0007669"/>
    <property type="project" value="InterPro"/>
</dbReference>
<dbReference type="NCBIfam" id="TIGR00451">
    <property type="entry name" value="unchar_dom_2"/>
    <property type="match status" value="1"/>
</dbReference>
<evidence type="ECO:0000256" key="7">
    <source>
        <dbReference type="ARBA" id="ARBA00072225"/>
    </source>
</evidence>
<evidence type="ECO:0000256" key="3">
    <source>
        <dbReference type="ARBA" id="ARBA00001896"/>
    </source>
</evidence>
<reference evidence="10" key="1">
    <citation type="submission" date="2021-05" db="EMBL/GenBank/DDBJ databases">
        <title>Encephalitozoon hellem ATCC 50604 Complete Genome.</title>
        <authorList>
            <person name="Mascarenhas dos Santos A.C."/>
            <person name="Julian A.T."/>
            <person name="Pombert J.-F."/>
        </authorList>
    </citation>
    <scope>NUCLEOTIDE SEQUENCE</scope>
    <source>
        <strain evidence="10">ATCC 50604</strain>
    </source>
</reference>
<evidence type="ECO:0000256" key="1">
    <source>
        <dbReference type="ARBA" id="ARBA00001166"/>
    </source>
</evidence>
<evidence type="ECO:0000313" key="11">
    <source>
        <dbReference type="Proteomes" id="UP001059546"/>
    </source>
</evidence>
<dbReference type="InterPro" id="IPR012960">
    <property type="entry name" value="Dyskerin-like"/>
</dbReference>
<organism evidence="10 11">
    <name type="scientific">Encephalitozoon hellem</name>
    <name type="common">Microsporidian parasite</name>
    <dbReference type="NCBI Taxonomy" id="27973"/>
    <lineage>
        <taxon>Eukaryota</taxon>
        <taxon>Fungi</taxon>
        <taxon>Fungi incertae sedis</taxon>
        <taxon>Microsporidia</taxon>
        <taxon>Unikaryonidae</taxon>
        <taxon>Encephalitozoon</taxon>
    </lineage>
</organism>